<keyword evidence="2" id="KW-1185">Reference proteome</keyword>
<feature type="non-terminal residue" evidence="1">
    <location>
        <position position="1"/>
    </location>
</feature>
<dbReference type="HOGENOM" id="CLU_2127690_0_0_1"/>
<dbReference type="GeneID" id="7446064"/>
<dbReference type="PaxDb" id="35128-Thapsdraft917"/>
<dbReference type="AlphaFoldDB" id="B8LEM6"/>
<name>B8LEM6_THAPS</name>
<evidence type="ECO:0000313" key="1">
    <source>
        <dbReference type="EMBL" id="EED86225.1"/>
    </source>
</evidence>
<evidence type="ECO:0000313" key="2">
    <source>
        <dbReference type="Proteomes" id="UP000001449"/>
    </source>
</evidence>
<sequence>TWNTPGSNEIEGWSFHDLYDDELAAVEDLGISSNQWDCHINHYYGYWWDDLEYYGMAQYFSALGWDVDSWEHDATPPETEDLYWADLSAAQQQAATELCFFEDLWDMNPMPQWT</sequence>
<reference evidence="1 2" key="2">
    <citation type="journal article" date="2008" name="Nature">
        <title>The Phaeodactylum genome reveals the evolutionary history of diatom genomes.</title>
        <authorList>
            <person name="Bowler C."/>
            <person name="Allen A.E."/>
            <person name="Badger J.H."/>
            <person name="Grimwood J."/>
            <person name="Jabbari K."/>
            <person name="Kuo A."/>
            <person name="Maheswari U."/>
            <person name="Martens C."/>
            <person name="Maumus F."/>
            <person name="Otillar R.P."/>
            <person name="Rayko E."/>
            <person name="Salamov A."/>
            <person name="Vandepoele K."/>
            <person name="Beszteri B."/>
            <person name="Gruber A."/>
            <person name="Heijde M."/>
            <person name="Katinka M."/>
            <person name="Mock T."/>
            <person name="Valentin K."/>
            <person name="Verret F."/>
            <person name="Berges J.A."/>
            <person name="Brownlee C."/>
            <person name="Cadoret J.P."/>
            <person name="Chiovitti A."/>
            <person name="Choi C.J."/>
            <person name="Coesel S."/>
            <person name="De Martino A."/>
            <person name="Detter J.C."/>
            <person name="Durkin C."/>
            <person name="Falciatore A."/>
            <person name="Fournet J."/>
            <person name="Haruta M."/>
            <person name="Huysman M.J."/>
            <person name="Jenkins B.D."/>
            <person name="Jiroutova K."/>
            <person name="Jorgensen R.E."/>
            <person name="Joubert Y."/>
            <person name="Kaplan A."/>
            <person name="Kroger N."/>
            <person name="Kroth P.G."/>
            <person name="La Roche J."/>
            <person name="Lindquist E."/>
            <person name="Lommer M."/>
            <person name="Martin-Jezequel V."/>
            <person name="Lopez P.J."/>
            <person name="Lucas S."/>
            <person name="Mangogna M."/>
            <person name="McGinnis K."/>
            <person name="Medlin L.K."/>
            <person name="Montsant A."/>
            <person name="Oudot-Le Secq M.P."/>
            <person name="Napoli C."/>
            <person name="Obornik M."/>
            <person name="Parker M.S."/>
            <person name="Petit J.L."/>
            <person name="Porcel B.M."/>
            <person name="Poulsen N."/>
            <person name="Robison M."/>
            <person name="Rychlewski L."/>
            <person name="Rynearson T.A."/>
            <person name="Schmutz J."/>
            <person name="Shapiro H."/>
            <person name="Siaut M."/>
            <person name="Stanley M."/>
            <person name="Sussman M.R."/>
            <person name="Taylor A.R."/>
            <person name="Vardi A."/>
            <person name="von Dassow P."/>
            <person name="Vyverman W."/>
            <person name="Willis A."/>
            <person name="Wyrwicz L.S."/>
            <person name="Rokhsar D.S."/>
            <person name="Weissenbach J."/>
            <person name="Armbrust E.V."/>
            <person name="Green B.R."/>
            <person name="Van de Peer Y."/>
            <person name="Grigoriev I.V."/>
        </authorList>
    </citation>
    <scope>NUCLEOTIDE SEQUENCE [LARGE SCALE GENOMIC DNA]</scope>
    <source>
        <strain evidence="1 2">CCMP1335</strain>
    </source>
</reference>
<protein>
    <submittedName>
        <fullName evidence="1">Uncharacterized protein</fullName>
    </submittedName>
</protein>
<dbReference type="Proteomes" id="UP000001449">
    <property type="component" value="Unassembled WGS sequence"/>
</dbReference>
<organism evidence="1 2">
    <name type="scientific">Thalassiosira pseudonana</name>
    <name type="common">Marine diatom</name>
    <name type="synonym">Cyclotella nana</name>
    <dbReference type="NCBI Taxonomy" id="35128"/>
    <lineage>
        <taxon>Eukaryota</taxon>
        <taxon>Sar</taxon>
        <taxon>Stramenopiles</taxon>
        <taxon>Ochrophyta</taxon>
        <taxon>Bacillariophyta</taxon>
        <taxon>Coscinodiscophyceae</taxon>
        <taxon>Thalassiosirophycidae</taxon>
        <taxon>Thalassiosirales</taxon>
        <taxon>Thalassiosiraceae</taxon>
        <taxon>Thalassiosira</taxon>
    </lineage>
</organism>
<dbReference type="InParanoid" id="B8LEM6"/>
<reference evidence="1 2" key="1">
    <citation type="journal article" date="2004" name="Science">
        <title>The genome of the diatom Thalassiosira pseudonana: ecology, evolution, and metabolism.</title>
        <authorList>
            <person name="Armbrust E.V."/>
            <person name="Berges J.A."/>
            <person name="Bowler C."/>
            <person name="Green B.R."/>
            <person name="Martinez D."/>
            <person name="Putnam N.H."/>
            <person name="Zhou S."/>
            <person name="Allen A.E."/>
            <person name="Apt K.E."/>
            <person name="Bechner M."/>
            <person name="Brzezinski M.A."/>
            <person name="Chaal B.K."/>
            <person name="Chiovitti A."/>
            <person name="Davis A.K."/>
            <person name="Demarest M.S."/>
            <person name="Detter J.C."/>
            <person name="Glavina T."/>
            <person name="Goodstein D."/>
            <person name="Hadi M.Z."/>
            <person name="Hellsten U."/>
            <person name="Hildebrand M."/>
            <person name="Jenkins B.D."/>
            <person name="Jurka J."/>
            <person name="Kapitonov V.V."/>
            <person name="Kroger N."/>
            <person name="Lau W.W."/>
            <person name="Lane T.W."/>
            <person name="Larimer F.W."/>
            <person name="Lippmeier J.C."/>
            <person name="Lucas S."/>
            <person name="Medina M."/>
            <person name="Montsant A."/>
            <person name="Obornik M."/>
            <person name="Parker M.S."/>
            <person name="Palenik B."/>
            <person name="Pazour G.J."/>
            <person name="Richardson P.M."/>
            <person name="Rynearson T.A."/>
            <person name="Saito M.A."/>
            <person name="Schwartz D.C."/>
            <person name="Thamatrakoln K."/>
            <person name="Valentin K."/>
            <person name="Vardi A."/>
            <person name="Wilkerson F.P."/>
            <person name="Rokhsar D.S."/>
        </authorList>
    </citation>
    <scope>NUCLEOTIDE SEQUENCE [LARGE SCALE GENOMIC DNA]</scope>
    <source>
        <strain evidence="1 2">CCMP1335</strain>
    </source>
</reference>
<proteinExistence type="predicted"/>
<dbReference type="EMBL" id="DS999444">
    <property type="protein sequence ID" value="EED86225.1"/>
    <property type="molecule type" value="Genomic_DNA"/>
</dbReference>
<dbReference type="KEGG" id="tps:THAPSDRAFT_bd917"/>
<gene>
    <name evidence="1" type="ORF">THAPSDRAFT_bd917</name>
</gene>
<dbReference type="RefSeq" id="XP_002297486.1">
    <property type="nucleotide sequence ID" value="XM_002297450.1"/>
</dbReference>
<accession>B8LEM6</accession>